<feature type="transmembrane region" description="Helical" evidence="5">
    <location>
        <begin position="32"/>
        <end position="49"/>
    </location>
</feature>
<dbReference type="AlphaFoldDB" id="A0A1B7L692"/>
<keyword evidence="3 5" id="KW-1133">Transmembrane helix</keyword>
<gene>
    <name evidence="7" type="ORF">A9B99_19535</name>
</gene>
<dbReference type="OrthoDB" id="6502028at2"/>
<feature type="domain" description="O-antigen ligase-related" evidence="6">
    <location>
        <begin position="189"/>
        <end position="341"/>
    </location>
</feature>
<protein>
    <recommendedName>
        <fullName evidence="6">O-antigen ligase-related domain-containing protein</fullName>
    </recommendedName>
</protein>
<dbReference type="Pfam" id="PF04932">
    <property type="entry name" value="Wzy_C"/>
    <property type="match status" value="1"/>
</dbReference>
<feature type="transmembrane region" description="Helical" evidence="5">
    <location>
        <begin position="7"/>
        <end position="26"/>
    </location>
</feature>
<evidence type="ECO:0000256" key="3">
    <source>
        <dbReference type="ARBA" id="ARBA00022989"/>
    </source>
</evidence>
<evidence type="ECO:0000256" key="5">
    <source>
        <dbReference type="SAM" id="Phobius"/>
    </source>
</evidence>
<evidence type="ECO:0000259" key="6">
    <source>
        <dbReference type="Pfam" id="PF04932"/>
    </source>
</evidence>
<keyword evidence="4 5" id="KW-0472">Membrane</keyword>
<evidence type="ECO:0000256" key="2">
    <source>
        <dbReference type="ARBA" id="ARBA00022692"/>
    </source>
</evidence>
<dbReference type="STRING" id="1691903.A9B99_19535"/>
<name>A0A1B7L692_9ENTR</name>
<dbReference type="Proteomes" id="UP000078225">
    <property type="component" value="Unassembled WGS sequence"/>
</dbReference>
<feature type="transmembrane region" description="Helical" evidence="5">
    <location>
        <begin position="97"/>
        <end position="114"/>
    </location>
</feature>
<dbReference type="InterPro" id="IPR007016">
    <property type="entry name" value="O-antigen_ligase-rel_domated"/>
</dbReference>
<comment type="caution">
    <text evidence="7">The sequence shown here is derived from an EMBL/GenBank/DDBJ whole genome shotgun (WGS) entry which is preliminary data.</text>
</comment>
<dbReference type="InterPro" id="IPR051533">
    <property type="entry name" value="WaaL-like"/>
</dbReference>
<dbReference type="GO" id="GO:0016020">
    <property type="term" value="C:membrane"/>
    <property type="evidence" value="ECO:0007669"/>
    <property type="project" value="UniProtKB-SubCell"/>
</dbReference>
<dbReference type="EMBL" id="LYRP01000004">
    <property type="protein sequence ID" value="OAT77838.1"/>
    <property type="molecule type" value="Genomic_DNA"/>
</dbReference>
<dbReference type="PANTHER" id="PTHR37422">
    <property type="entry name" value="TEICHURONIC ACID BIOSYNTHESIS PROTEIN TUAE"/>
    <property type="match status" value="1"/>
</dbReference>
<evidence type="ECO:0000256" key="4">
    <source>
        <dbReference type="ARBA" id="ARBA00023136"/>
    </source>
</evidence>
<sequence length="415" mass="46921">MEKLNKSLLFMIYFLSVASVSVALISSGYQRNLFYIAIYCSLLGLILNFRKVKFSFSSISFPIIILGLVKICWYLLFQQKHGDLNFYNDYLDGGKKLLLGGFLVFYAEQFIKELRTVQYKNIGLAILFCGFVSATAYGFFQAFNHINRVEMGINRPTIAAYVYSTFSVFIIFALYTLRSKIGYIIAGATIIVSYCLIILTGTRAAMICYLFMVACLTLYHFRKIHIKSLLIVSVLVAVCFAALYKPYIKPKIDQTLNEVSDYQEGNDNTSLGARFSMWAVGVHAFVEHPAGQSMGTRADTTIAYVKQYPHYQSSLHYLSIHLHNEFIDSLSLQGLMGGLSLLFFYVMLIYTGIRRQLPVLLFSAGFMILYGITDVLLISSEAIQFYIIIISLGLLFPRETPNPVQPVANSHLDIQ</sequence>
<feature type="transmembrane region" description="Helical" evidence="5">
    <location>
        <begin position="334"/>
        <end position="353"/>
    </location>
</feature>
<feature type="transmembrane region" description="Helical" evidence="5">
    <location>
        <begin position="359"/>
        <end position="378"/>
    </location>
</feature>
<accession>A0A1B7L692</accession>
<evidence type="ECO:0000256" key="1">
    <source>
        <dbReference type="ARBA" id="ARBA00004141"/>
    </source>
</evidence>
<evidence type="ECO:0000313" key="8">
    <source>
        <dbReference type="Proteomes" id="UP000078225"/>
    </source>
</evidence>
<reference evidence="8" key="1">
    <citation type="submission" date="2016-05" db="EMBL/GenBank/DDBJ databases">
        <authorList>
            <person name="Behera P."/>
            <person name="Vaishampayan P."/>
            <person name="Singh N."/>
            <person name="Raina V."/>
            <person name="Suar M."/>
            <person name="Pattnaik A."/>
            <person name="Rastogi G."/>
        </authorList>
    </citation>
    <scope>NUCLEOTIDE SEQUENCE [LARGE SCALE GENOMIC DNA]</scope>
    <source>
        <strain evidence="8">MP23</strain>
    </source>
</reference>
<feature type="transmembrane region" description="Helical" evidence="5">
    <location>
        <begin position="184"/>
        <end position="212"/>
    </location>
</feature>
<feature type="transmembrane region" description="Helical" evidence="5">
    <location>
        <begin position="56"/>
        <end position="77"/>
    </location>
</feature>
<feature type="transmembrane region" description="Helical" evidence="5">
    <location>
        <begin position="160"/>
        <end position="177"/>
    </location>
</feature>
<organism evidence="7 8">
    <name type="scientific">Mangrovibacter phragmitis</name>
    <dbReference type="NCBI Taxonomy" id="1691903"/>
    <lineage>
        <taxon>Bacteria</taxon>
        <taxon>Pseudomonadati</taxon>
        <taxon>Pseudomonadota</taxon>
        <taxon>Gammaproteobacteria</taxon>
        <taxon>Enterobacterales</taxon>
        <taxon>Enterobacteriaceae</taxon>
        <taxon>Mangrovibacter</taxon>
    </lineage>
</organism>
<dbReference type="RefSeq" id="WP_064596177.1">
    <property type="nucleotide sequence ID" value="NZ_CP134782.1"/>
</dbReference>
<comment type="subcellular location">
    <subcellularLocation>
        <location evidence="1">Membrane</location>
        <topology evidence="1">Multi-pass membrane protein</topology>
    </subcellularLocation>
</comment>
<evidence type="ECO:0000313" key="7">
    <source>
        <dbReference type="EMBL" id="OAT77838.1"/>
    </source>
</evidence>
<feature type="transmembrane region" description="Helical" evidence="5">
    <location>
        <begin position="121"/>
        <end position="140"/>
    </location>
</feature>
<keyword evidence="2 5" id="KW-0812">Transmembrane</keyword>
<feature type="transmembrane region" description="Helical" evidence="5">
    <location>
        <begin position="224"/>
        <end position="244"/>
    </location>
</feature>
<proteinExistence type="predicted"/>
<keyword evidence="8" id="KW-1185">Reference proteome</keyword>
<dbReference type="PANTHER" id="PTHR37422:SF17">
    <property type="entry name" value="O-ANTIGEN LIGASE"/>
    <property type="match status" value="1"/>
</dbReference>